<evidence type="ECO:0000313" key="3">
    <source>
        <dbReference type="Proteomes" id="UP000035763"/>
    </source>
</evidence>
<dbReference type="STRING" id="1193182.BN11_20007"/>
<reference evidence="2 3" key="1">
    <citation type="journal article" date="2013" name="ISME J.">
        <title>A metabolic model for members of the genus Tetrasphaera involved in enhanced biological phosphorus removal.</title>
        <authorList>
            <person name="Kristiansen R."/>
            <person name="Nguyen H.T.T."/>
            <person name="Saunders A.M."/>
            <person name="Nielsen J.L."/>
            <person name="Wimmer R."/>
            <person name="Le V.Q."/>
            <person name="McIlroy S.J."/>
            <person name="Petrovski S."/>
            <person name="Seviour R.J."/>
            <person name="Calteau A."/>
            <person name="Nielsen K.L."/>
            <person name="Nielsen P.H."/>
        </authorList>
    </citation>
    <scope>NUCLEOTIDE SEQUENCE [LARGE SCALE GENOMIC DNA]</scope>
    <source>
        <strain evidence="2 3">Ben110</strain>
    </source>
</reference>
<dbReference type="GO" id="GO:0016787">
    <property type="term" value="F:hydrolase activity"/>
    <property type="evidence" value="ECO:0007669"/>
    <property type="project" value="UniProtKB-KW"/>
</dbReference>
<keyword evidence="3" id="KW-1185">Reference proteome</keyword>
<proteinExistence type="predicted"/>
<gene>
    <name evidence="2" type="ORF">BN11_20007</name>
</gene>
<name>W6K2Y9_9MICO</name>
<dbReference type="InterPro" id="IPR029058">
    <property type="entry name" value="AB_hydrolase_fold"/>
</dbReference>
<dbReference type="InterPro" id="IPR050471">
    <property type="entry name" value="AB_hydrolase"/>
</dbReference>
<dbReference type="SUPFAM" id="SSF53474">
    <property type="entry name" value="alpha/beta-Hydrolases"/>
    <property type="match status" value="1"/>
</dbReference>
<dbReference type="PANTHER" id="PTHR43433">
    <property type="entry name" value="HYDROLASE, ALPHA/BETA FOLD FAMILY PROTEIN"/>
    <property type="match status" value="1"/>
</dbReference>
<evidence type="ECO:0000259" key="1">
    <source>
        <dbReference type="Pfam" id="PF00561"/>
    </source>
</evidence>
<sequence length="299" mass="32589">MAGMDPFAAYTDHRLTRPDGRVVAWTQWGEPGGMPLLRVPGTPGCRWAVRADTTPWAERGLRVITTERPGFGASTPLPGRGFLEHADDLAAILDHLGIAQVHMIGGSGSAPHELAFAQQYPDRVRAATILVGAAPLEENEIDSMIPLNQQSHRLCRAGDREGEAALLGPVRKAILADPLAAFRGIMEHAPADDQAVMRDPDWQAVFGRAQTEALGATLDGWLDESMAMSQKWEEIVPEAITTSITWQHAAADANCPQSAARRLVDRLPNGRFIAWPDDVGHLYGYHHEPEILDELLARA</sequence>
<dbReference type="Pfam" id="PF00561">
    <property type="entry name" value="Abhydrolase_1"/>
    <property type="match status" value="1"/>
</dbReference>
<feature type="domain" description="AB hydrolase-1" evidence="1">
    <location>
        <begin position="36"/>
        <end position="138"/>
    </location>
</feature>
<dbReference type="OrthoDB" id="9800988at2"/>
<accession>W6K2Y9</accession>
<dbReference type="RefSeq" id="WP_048692964.1">
    <property type="nucleotide sequence ID" value="NZ_HG764815.1"/>
</dbReference>
<comment type="caution">
    <text evidence="2">The sequence shown here is derived from an EMBL/GenBank/DDBJ whole genome shotgun (WGS) entry which is preliminary data.</text>
</comment>
<keyword evidence="2" id="KW-0378">Hydrolase</keyword>
<dbReference type="EMBL" id="CAJA01000112">
    <property type="protein sequence ID" value="CCH72804.1"/>
    <property type="molecule type" value="Genomic_DNA"/>
</dbReference>
<evidence type="ECO:0000313" key="2">
    <source>
        <dbReference type="EMBL" id="CCH72804.1"/>
    </source>
</evidence>
<dbReference type="AlphaFoldDB" id="W6K2Y9"/>
<dbReference type="InterPro" id="IPR000073">
    <property type="entry name" value="AB_hydrolase_1"/>
</dbReference>
<dbReference type="Gene3D" id="3.40.50.1820">
    <property type="entry name" value="alpha/beta hydrolase"/>
    <property type="match status" value="1"/>
</dbReference>
<organism evidence="2 3">
    <name type="scientific">Nostocoides australiense Ben110</name>
    <dbReference type="NCBI Taxonomy" id="1193182"/>
    <lineage>
        <taxon>Bacteria</taxon>
        <taxon>Bacillati</taxon>
        <taxon>Actinomycetota</taxon>
        <taxon>Actinomycetes</taxon>
        <taxon>Micrococcales</taxon>
        <taxon>Intrasporangiaceae</taxon>
        <taxon>Nostocoides</taxon>
    </lineage>
</organism>
<protein>
    <submittedName>
        <fullName evidence="2">Putative Alpha/beta hydrolase fold protein</fullName>
    </submittedName>
</protein>
<dbReference type="Proteomes" id="UP000035763">
    <property type="component" value="Unassembled WGS sequence"/>
</dbReference>
<dbReference type="PANTHER" id="PTHR43433:SF10">
    <property type="entry name" value="AB HYDROLASE-1 DOMAIN-CONTAINING PROTEIN"/>
    <property type="match status" value="1"/>
</dbReference>